<dbReference type="PANTHER" id="PTHR11895">
    <property type="entry name" value="TRANSAMIDASE"/>
    <property type="match status" value="1"/>
</dbReference>
<reference evidence="2 3" key="1">
    <citation type="submission" date="2019-12" db="EMBL/GenBank/DDBJ databases">
        <authorList>
            <person name="Huq M.A."/>
        </authorList>
    </citation>
    <scope>NUCLEOTIDE SEQUENCE [LARGE SCALE GENOMIC DNA]</scope>
    <source>
        <strain evidence="2 3">MAH-25</strain>
    </source>
</reference>
<feature type="domain" description="Amidase" evidence="1">
    <location>
        <begin position="20"/>
        <end position="404"/>
    </location>
</feature>
<evidence type="ECO:0000259" key="1">
    <source>
        <dbReference type="Pfam" id="PF01425"/>
    </source>
</evidence>
<dbReference type="GO" id="GO:0003824">
    <property type="term" value="F:catalytic activity"/>
    <property type="evidence" value="ECO:0007669"/>
    <property type="project" value="InterPro"/>
</dbReference>
<protein>
    <submittedName>
        <fullName evidence="2">Amidase</fullName>
    </submittedName>
</protein>
<dbReference type="AlphaFoldDB" id="A0A6N8IPW2"/>
<sequence>MQGLPAQVGGARAAPGVSAVAATLADIAARDGELQAFVAVHDAAAVQHELERALAQGGALQGLPVGVKDIFDTATLPTGYGSPIFAGHRPRSDAAIVQAIRRAGGVVVGKTSTTEFAFLHPTATRNPNAAGHTPGGSSAGSAAAVAAGLVPLAVGTQTGGSVIRPASYCGVVGFKPTYGALPTPGLKPFSWSLDTVGLFTRSVADMTRWAGAIAGQDWSARGGRQPVFGIAWQWPWEPLSASARQALETARRRLEAAGATVREIPLPTWLGTVFQAHDAVQGWEAARALADEFELHREQLSPILRDYLTRARSVGDAAYAQAQADAAAGRARLEELFEGIDVLLCPSAPDEAPPGFGSTGASTWNRAWTLLHVPCATVPGATGVHGLPMGVQVIAPLRQDALCLQGAAVLERALSGPD</sequence>
<organism evidence="2 3">
    <name type="scientific">Ramlibacter pinisoli</name>
    <dbReference type="NCBI Taxonomy" id="2682844"/>
    <lineage>
        <taxon>Bacteria</taxon>
        <taxon>Pseudomonadati</taxon>
        <taxon>Pseudomonadota</taxon>
        <taxon>Betaproteobacteria</taxon>
        <taxon>Burkholderiales</taxon>
        <taxon>Comamonadaceae</taxon>
        <taxon>Ramlibacter</taxon>
    </lineage>
</organism>
<gene>
    <name evidence="2" type="ORF">GON04_04060</name>
</gene>
<evidence type="ECO:0000313" key="2">
    <source>
        <dbReference type="EMBL" id="MVQ28605.1"/>
    </source>
</evidence>
<dbReference type="SUPFAM" id="SSF75304">
    <property type="entry name" value="Amidase signature (AS) enzymes"/>
    <property type="match status" value="1"/>
</dbReference>
<proteinExistence type="predicted"/>
<dbReference type="EMBL" id="WSEL01000003">
    <property type="protein sequence ID" value="MVQ28605.1"/>
    <property type="molecule type" value="Genomic_DNA"/>
</dbReference>
<accession>A0A6N8IPW2</accession>
<dbReference type="Pfam" id="PF01425">
    <property type="entry name" value="Amidase"/>
    <property type="match status" value="1"/>
</dbReference>
<dbReference type="Gene3D" id="3.90.1300.10">
    <property type="entry name" value="Amidase signature (AS) domain"/>
    <property type="match status" value="1"/>
</dbReference>
<name>A0A6N8IPW2_9BURK</name>
<keyword evidence="3" id="KW-1185">Reference proteome</keyword>
<evidence type="ECO:0000313" key="3">
    <source>
        <dbReference type="Proteomes" id="UP000469385"/>
    </source>
</evidence>
<dbReference type="InterPro" id="IPR000120">
    <property type="entry name" value="Amidase"/>
</dbReference>
<dbReference type="InterPro" id="IPR036928">
    <property type="entry name" value="AS_sf"/>
</dbReference>
<dbReference type="PANTHER" id="PTHR11895:SF151">
    <property type="entry name" value="GLUTAMYL-TRNA(GLN) AMIDOTRANSFERASE SUBUNIT A"/>
    <property type="match status" value="1"/>
</dbReference>
<comment type="caution">
    <text evidence="2">The sequence shown here is derived from an EMBL/GenBank/DDBJ whole genome shotgun (WGS) entry which is preliminary data.</text>
</comment>
<dbReference type="InterPro" id="IPR023631">
    <property type="entry name" value="Amidase_dom"/>
</dbReference>
<dbReference type="Proteomes" id="UP000469385">
    <property type="component" value="Unassembled WGS sequence"/>
</dbReference>